<evidence type="ECO:0000256" key="7">
    <source>
        <dbReference type="ARBA" id="ARBA00022824"/>
    </source>
</evidence>
<dbReference type="EMBL" id="AEUD01000008">
    <property type="protein sequence ID" value="EGD55100.1"/>
    <property type="molecule type" value="Genomic_DNA"/>
</dbReference>
<feature type="transmembrane region" description="Helical" evidence="10">
    <location>
        <begin position="234"/>
        <end position="254"/>
    </location>
</feature>
<evidence type="ECO:0000256" key="6">
    <source>
        <dbReference type="ARBA" id="ARBA00022692"/>
    </source>
</evidence>
<sequence length="395" mass="41941">MTTARPLSSVTRLRAAHDFALRCVGVYAVVRVVGVMVLALFAQIHDTGLRSLLAMWDGEWMLGIAENGYGGIPLWFTDGNGIHTEFTAYAFFPGYPLTVRTVALVPGLSPFAAAMIVNVVAGALAAVAVGRIGRLCAGLVRESLRPAPGRSATVGLVLVALFAATPMSVVLNMAYTEAVFCALAAWALVGVLERQWLLAGLCALGAGLVRPTGVAVIAAVMLAALLGRRDGPRAWAAVVLAPLGYLGYLAVVWARTGSMTGWFQIQTTGWNTTFDGGLATWRFLSETLGHESDFAAIATALLIVSVLILFGWAVADRVPWPILVYAAGVLASILLSDGLMMSRARLLLPAFVLLIPVALRIARRPRSEMIVILAAAALFSAWFGARMLTVFQYAI</sequence>
<keyword evidence="4" id="KW-0328">Glycosyltransferase</keyword>
<name>F1YK18_9ACTN</name>
<feature type="transmembrane region" description="Helical" evidence="10">
    <location>
        <begin position="154"/>
        <end position="176"/>
    </location>
</feature>
<dbReference type="OrthoDB" id="151635at2"/>
<evidence type="ECO:0000256" key="8">
    <source>
        <dbReference type="ARBA" id="ARBA00022989"/>
    </source>
</evidence>
<keyword evidence="7" id="KW-0256">Endoplasmic reticulum</keyword>
<dbReference type="eggNOG" id="COG5542">
    <property type="taxonomic scope" value="Bacteria"/>
</dbReference>
<feature type="transmembrane region" description="Helical" evidence="10">
    <location>
        <begin position="294"/>
        <end position="315"/>
    </location>
</feature>
<proteinExistence type="predicted"/>
<feature type="transmembrane region" description="Helical" evidence="10">
    <location>
        <begin position="21"/>
        <end position="44"/>
    </location>
</feature>
<dbReference type="STRING" id="644548.SCNU_11241"/>
<keyword evidence="8 10" id="KW-1133">Transmembrane helix</keyword>
<evidence type="ECO:0000256" key="10">
    <source>
        <dbReference type="SAM" id="Phobius"/>
    </source>
</evidence>
<accession>F1YK18</accession>
<comment type="caution">
    <text evidence="11">The sequence shown here is derived from an EMBL/GenBank/DDBJ whole genome shotgun (WGS) entry which is preliminary data.</text>
</comment>
<feature type="transmembrane region" description="Helical" evidence="10">
    <location>
        <begin position="196"/>
        <end position="227"/>
    </location>
</feature>
<keyword evidence="6 10" id="KW-0812">Transmembrane</keyword>
<evidence type="ECO:0000256" key="3">
    <source>
        <dbReference type="ARBA" id="ARBA00022502"/>
    </source>
</evidence>
<dbReference type="PANTHER" id="PTHR12468">
    <property type="entry name" value="GPI MANNOSYLTRANSFERASE 2"/>
    <property type="match status" value="1"/>
</dbReference>
<evidence type="ECO:0008006" key="13">
    <source>
        <dbReference type="Google" id="ProtNLM"/>
    </source>
</evidence>
<dbReference type="GO" id="GO:0000009">
    <property type="term" value="F:alpha-1,6-mannosyltransferase activity"/>
    <property type="evidence" value="ECO:0007669"/>
    <property type="project" value="InterPro"/>
</dbReference>
<feature type="transmembrane region" description="Helical" evidence="10">
    <location>
        <begin position="369"/>
        <end position="394"/>
    </location>
</feature>
<protein>
    <recommendedName>
        <fullName evidence="13">Integral membrane protein</fullName>
    </recommendedName>
</protein>
<feature type="transmembrane region" description="Helical" evidence="10">
    <location>
        <begin position="322"/>
        <end position="340"/>
    </location>
</feature>
<keyword evidence="5" id="KW-0808">Transferase</keyword>
<dbReference type="GO" id="GO:0006506">
    <property type="term" value="P:GPI anchor biosynthetic process"/>
    <property type="evidence" value="ECO:0007669"/>
    <property type="project" value="UniProtKB-UniPathway"/>
</dbReference>
<evidence type="ECO:0000256" key="4">
    <source>
        <dbReference type="ARBA" id="ARBA00022676"/>
    </source>
</evidence>
<evidence type="ECO:0000313" key="11">
    <source>
        <dbReference type="EMBL" id="EGD55100.1"/>
    </source>
</evidence>
<evidence type="ECO:0000256" key="9">
    <source>
        <dbReference type="ARBA" id="ARBA00023136"/>
    </source>
</evidence>
<keyword evidence="9 10" id="KW-0472">Membrane</keyword>
<feature type="transmembrane region" description="Helical" evidence="10">
    <location>
        <begin position="346"/>
        <end position="362"/>
    </location>
</feature>
<evidence type="ECO:0000256" key="1">
    <source>
        <dbReference type="ARBA" id="ARBA00004477"/>
    </source>
</evidence>
<feature type="transmembrane region" description="Helical" evidence="10">
    <location>
        <begin position="111"/>
        <end position="133"/>
    </location>
</feature>
<dbReference type="AlphaFoldDB" id="F1YK18"/>
<dbReference type="PANTHER" id="PTHR12468:SF2">
    <property type="entry name" value="GPI MANNOSYLTRANSFERASE 2"/>
    <property type="match status" value="1"/>
</dbReference>
<organism evidence="11 12">
    <name type="scientific">Gordonia neofelifaecis NRRL B-59395</name>
    <dbReference type="NCBI Taxonomy" id="644548"/>
    <lineage>
        <taxon>Bacteria</taxon>
        <taxon>Bacillati</taxon>
        <taxon>Actinomycetota</taxon>
        <taxon>Actinomycetes</taxon>
        <taxon>Mycobacteriales</taxon>
        <taxon>Gordoniaceae</taxon>
        <taxon>Gordonia</taxon>
    </lineage>
</organism>
<dbReference type="Proteomes" id="UP000035065">
    <property type="component" value="Unassembled WGS sequence"/>
</dbReference>
<keyword evidence="12" id="KW-1185">Reference proteome</keyword>
<evidence type="ECO:0000313" key="12">
    <source>
        <dbReference type="Proteomes" id="UP000035065"/>
    </source>
</evidence>
<dbReference type="GO" id="GO:0016020">
    <property type="term" value="C:membrane"/>
    <property type="evidence" value="ECO:0007669"/>
    <property type="project" value="GOC"/>
</dbReference>
<dbReference type="RefSeq" id="WP_009679469.1">
    <property type="nucleotide sequence ID" value="NZ_AEUD01000008.1"/>
</dbReference>
<evidence type="ECO:0000256" key="2">
    <source>
        <dbReference type="ARBA" id="ARBA00004687"/>
    </source>
</evidence>
<comment type="subcellular location">
    <subcellularLocation>
        <location evidence="1">Endoplasmic reticulum membrane</location>
        <topology evidence="1">Multi-pass membrane protein</topology>
    </subcellularLocation>
</comment>
<dbReference type="UniPathway" id="UPA00196"/>
<comment type="pathway">
    <text evidence="2">Glycolipid biosynthesis; glycosylphosphatidylinositol-anchor biosynthesis.</text>
</comment>
<evidence type="ECO:0000256" key="5">
    <source>
        <dbReference type="ARBA" id="ARBA00022679"/>
    </source>
</evidence>
<gene>
    <name evidence="11" type="ORF">SCNU_11241</name>
</gene>
<dbReference type="InterPro" id="IPR007315">
    <property type="entry name" value="PIG-V/Gpi18"/>
</dbReference>
<reference evidence="11 12" key="1">
    <citation type="journal article" date="2011" name="J. Bacteriol.">
        <title>Draft Genome Sequence of Gordonia neofelifaecis NRRL B-59395, a Cholesterol-Degrading Actinomycete.</title>
        <authorList>
            <person name="Ge F."/>
            <person name="Li W."/>
            <person name="Chen G."/>
            <person name="Liu Y."/>
            <person name="Zhang G."/>
            <person name="Yong B."/>
            <person name="Wang Q."/>
            <person name="Wang N."/>
            <person name="Huang Z."/>
            <person name="Li W."/>
            <person name="Wang J."/>
            <person name="Wu C."/>
            <person name="Xie Q."/>
            <person name="Liu G."/>
        </authorList>
    </citation>
    <scope>NUCLEOTIDE SEQUENCE [LARGE SCALE GENOMIC DNA]</scope>
    <source>
        <strain evidence="11 12">NRRL B-59395</strain>
    </source>
</reference>
<keyword evidence="3" id="KW-0337">GPI-anchor biosynthesis</keyword>
<dbReference type="GO" id="GO:0004376">
    <property type="term" value="F:GPI mannosyltransferase activity"/>
    <property type="evidence" value="ECO:0007669"/>
    <property type="project" value="InterPro"/>
</dbReference>